<reference evidence="2" key="1">
    <citation type="submission" date="2018-07" db="EMBL/GenBank/DDBJ databases">
        <authorList>
            <person name="Quirk P.G."/>
            <person name="Krulwich T.A."/>
        </authorList>
    </citation>
    <scope>NUCLEOTIDE SEQUENCE</scope>
</reference>
<feature type="transmembrane region" description="Helical" evidence="1">
    <location>
        <begin position="6"/>
        <end position="23"/>
    </location>
</feature>
<keyword evidence="1" id="KW-0812">Transmembrane</keyword>
<organism evidence="2">
    <name type="scientific">metagenome</name>
    <dbReference type="NCBI Taxonomy" id="256318"/>
    <lineage>
        <taxon>unclassified sequences</taxon>
        <taxon>metagenomes</taxon>
    </lineage>
</organism>
<proteinExistence type="predicted"/>
<sequence>MIASLISFVVIGIIAGWIVGKLLKGSGFGLTGNLIIGVIGSIVGGVLAYVIGLSTKNPVIAIGTAVAGALIFLAIAAKFKKR</sequence>
<accession>A0A380TF05</accession>
<keyword evidence="1" id="KW-1133">Transmembrane helix</keyword>
<gene>
    <name evidence="2" type="ORF">DF3PB_2650003</name>
</gene>
<evidence type="ECO:0000256" key="1">
    <source>
        <dbReference type="SAM" id="Phobius"/>
    </source>
</evidence>
<dbReference type="AlphaFoldDB" id="A0A380TF05"/>
<dbReference type="EMBL" id="UIDG01000185">
    <property type="protein sequence ID" value="SUS06301.1"/>
    <property type="molecule type" value="Genomic_DNA"/>
</dbReference>
<feature type="transmembrane region" description="Helical" evidence="1">
    <location>
        <begin position="30"/>
        <end position="52"/>
    </location>
</feature>
<feature type="transmembrane region" description="Helical" evidence="1">
    <location>
        <begin position="58"/>
        <end position="77"/>
    </location>
</feature>
<protein>
    <submittedName>
        <fullName evidence="2">Transglycosylase associated protein</fullName>
    </submittedName>
</protein>
<evidence type="ECO:0000313" key="2">
    <source>
        <dbReference type="EMBL" id="SUS06301.1"/>
    </source>
</evidence>
<keyword evidence="1" id="KW-0472">Membrane</keyword>
<name>A0A380TF05_9ZZZZ</name>